<gene>
    <name evidence="2" type="ORF">HUJ06_023240</name>
</gene>
<proteinExistence type="predicted"/>
<feature type="transmembrane region" description="Helical" evidence="1">
    <location>
        <begin position="43"/>
        <end position="63"/>
    </location>
</feature>
<keyword evidence="1" id="KW-0812">Transmembrane</keyword>
<evidence type="ECO:0000313" key="2">
    <source>
        <dbReference type="EMBL" id="DAD21777.1"/>
    </source>
</evidence>
<dbReference type="AlphaFoldDB" id="A0A822XND7"/>
<protein>
    <recommendedName>
        <fullName evidence="4">Transmembrane protein 220</fullName>
    </recommendedName>
</protein>
<accession>A0A822XND7</accession>
<reference evidence="2 3" key="1">
    <citation type="journal article" date="2020" name="Mol. Biol. Evol.">
        <title>Distinct Expression and Methylation Patterns for Genes with Different Fates following a Single Whole-Genome Duplication in Flowering Plants.</title>
        <authorList>
            <person name="Shi T."/>
            <person name="Rahmani R.S."/>
            <person name="Gugger P.F."/>
            <person name="Wang M."/>
            <person name="Li H."/>
            <person name="Zhang Y."/>
            <person name="Li Z."/>
            <person name="Wang Q."/>
            <person name="Van de Peer Y."/>
            <person name="Marchal K."/>
            <person name="Chen J."/>
        </authorList>
    </citation>
    <scope>NUCLEOTIDE SEQUENCE [LARGE SCALE GENOMIC DNA]</scope>
    <source>
        <tissue evidence="2">Leaf</tissue>
    </source>
</reference>
<name>A0A822XND7_NELNU</name>
<evidence type="ECO:0000256" key="1">
    <source>
        <dbReference type="SAM" id="Phobius"/>
    </source>
</evidence>
<keyword evidence="1" id="KW-0472">Membrane</keyword>
<dbReference type="Pfam" id="PF15071">
    <property type="entry name" value="TMEM220"/>
    <property type="match status" value="1"/>
</dbReference>
<keyword evidence="3" id="KW-1185">Reference proteome</keyword>
<sequence>MPRQAPNSGKKMGRPARLFASCSLLLASLFAYSASVQLDDPDWYLWLPLYACASVVNLVRATFKSKTISRRIAKFAFCLGVSLLLKVVMEAYLHGLAGFWSLDLRKRVVREKMGSFFVVISMFLQLEALSIQKKDPLPADKMVVPTHVDFGMAILVAVSCVLSFVFFVFVKEDMEL</sequence>
<feature type="transmembrane region" description="Helical" evidence="1">
    <location>
        <begin position="75"/>
        <end position="93"/>
    </location>
</feature>
<keyword evidence="1" id="KW-1133">Transmembrane helix</keyword>
<dbReference type="InterPro" id="IPR029377">
    <property type="entry name" value="TMEM220"/>
</dbReference>
<comment type="caution">
    <text evidence="2">The sequence shown here is derived from an EMBL/GenBank/DDBJ whole genome shotgun (WGS) entry which is preliminary data.</text>
</comment>
<evidence type="ECO:0000313" key="3">
    <source>
        <dbReference type="Proteomes" id="UP000607653"/>
    </source>
</evidence>
<dbReference type="PANTHER" id="PTHR34262:SF1">
    <property type="entry name" value="TRANSMEMBRANE PROTEIN 220"/>
    <property type="match status" value="1"/>
</dbReference>
<dbReference type="EMBL" id="DUZY01000001">
    <property type="protein sequence ID" value="DAD21777.1"/>
    <property type="molecule type" value="Genomic_DNA"/>
</dbReference>
<evidence type="ECO:0008006" key="4">
    <source>
        <dbReference type="Google" id="ProtNLM"/>
    </source>
</evidence>
<feature type="transmembrane region" description="Helical" evidence="1">
    <location>
        <begin position="150"/>
        <end position="170"/>
    </location>
</feature>
<dbReference type="Proteomes" id="UP000607653">
    <property type="component" value="Unassembled WGS sequence"/>
</dbReference>
<organism evidence="2 3">
    <name type="scientific">Nelumbo nucifera</name>
    <name type="common">Sacred lotus</name>
    <dbReference type="NCBI Taxonomy" id="4432"/>
    <lineage>
        <taxon>Eukaryota</taxon>
        <taxon>Viridiplantae</taxon>
        <taxon>Streptophyta</taxon>
        <taxon>Embryophyta</taxon>
        <taxon>Tracheophyta</taxon>
        <taxon>Spermatophyta</taxon>
        <taxon>Magnoliopsida</taxon>
        <taxon>Proteales</taxon>
        <taxon>Nelumbonaceae</taxon>
        <taxon>Nelumbo</taxon>
    </lineage>
</organism>
<dbReference type="PANTHER" id="PTHR34262">
    <property type="entry name" value="TRANSMEMBRANE PROTEIN 220"/>
    <property type="match status" value="1"/>
</dbReference>